<sequence length="323" mass="36508">MPFSVSWHTLLEELDELPDDAELVTPLSHDTFRVTDVQEHRVVVTFDDTGERRPLQRDQFETLHRRIQDSNGAFELDRLPPDADPYPAVLSLHPRFEVDEEQGSIAETEAETGTQLLSGESAPAESDRVEPDEIDVYSDALLLIDALERQDVSDLTALETEALVNLYTLCSDVQRNADELRQDIADVLLDRLHHDQPVHGQYGSVQRTSRRNRSLKDEEDVLATLEGAGIDRERVMSVDSKKVNEALEVTELSETDVYEVDESEYVRKAEVDEDVKESRLQGLKDRLAASSDAESDELRQEIEALEERIDDLTSFSTGTQMQG</sequence>
<evidence type="ECO:0000256" key="1">
    <source>
        <dbReference type="SAM" id="Coils"/>
    </source>
</evidence>
<comment type="caution">
    <text evidence="2">The sequence shown here is derived from an EMBL/GenBank/DDBJ whole genome shotgun (WGS) entry which is preliminary data.</text>
</comment>
<dbReference type="RefSeq" id="WP_004041630.1">
    <property type="nucleotide sequence ID" value="NC_013967.1"/>
</dbReference>
<name>A0A384KIC3_HALVD</name>
<dbReference type="EMBL" id="AOHU01000031">
    <property type="protein sequence ID" value="ELY35259.1"/>
    <property type="molecule type" value="Genomic_DNA"/>
</dbReference>
<evidence type="ECO:0000313" key="2">
    <source>
        <dbReference type="EMBL" id="ELY35259.1"/>
    </source>
</evidence>
<dbReference type="Pfam" id="PF25943">
    <property type="entry name" value="DUF7983"/>
    <property type="match status" value="1"/>
</dbReference>
<evidence type="ECO:0000313" key="3">
    <source>
        <dbReference type="Proteomes" id="UP000011532"/>
    </source>
</evidence>
<protein>
    <recommendedName>
        <fullName evidence="4">DUF2800 family protein</fullName>
    </recommendedName>
</protein>
<dbReference type="GeneID" id="8925573"/>
<keyword evidence="1" id="KW-0175">Coiled coil</keyword>
<reference evidence="2 3" key="2">
    <citation type="journal article" date="2014" name="PLoS Genet.">
        <title>Phylogenetically driven sequencing of extremely halophilic archaea reveals strategies for static and dynamic osmo-response.</title>
        <authorList>
            <person name="Becker E.A."/>
            <person name="Seitzer P.M."/>
            <person name="Tritt A."/>
            <person name="Larsen D."/>
            <person name="Krusor M."/>
            <person name="Yao A.I."/>
            <person name="Wu D."/>
            <person name="Madern D."/>
            <person name="Eisen J.A."/>
            <person name="Darling A.E."/>
            <person name="Facciotti M.T."/>
        </authorList>
    </citation>
    <scope>NUCLEOTIDE SEQUENCE [LARGE SCALE GENOMIC DNA]</scope>
    <source>
        <strain evidence="3">ATCC 29605 / DSM 3757 / JCM 8879 / NBRC 14742 / NCIMB 2012 / VKM B-1768 / DS2</strain>
    </source>
</reference>
<proteinExistence type="predicted"/>
<gene>
    <name evidence="2" type="ORF">C498_04061</name>
</gene>
<evidence type="ECO:0008006" key="4">
    <source>
        <dbReference type="Google" id="ProtNLM"/>
    </source>
</evidence>
<reference evidence="3" key="1">
    <citation type="submission" date="2012-11" db="EMBL/GenBank/DDBJ databases">
        <authorList>
            <person name="Becker E.A."/>
            <person name="Seitzer P."/>
            <person name="Tritt A."/>
            <person name="Larsen D."/>
            <person name="Yao A."/>
            <person name="Wu D."/>
            <person name="Darling A."/>
            <person name="Eisen J.A."/>
            <person name="Facciotti M.T."/>
        </authorList>
    </citation>
    <scope>NUCLEOTIDE SEQUENCE [LARGE SCALE GENOMIC DNA]</scope>
    <source>
        <strain evidence="3">ATCC 29605 / DSM 3757 / JCM 8879 / NBRC 14742 / NCIMB 2012 / VKM B-1768 / DS2</strain>
    </source>
</reference>
<dbReference type="Proteomes" id="UP000011532">
    <property type="component" value="Unassembled WGS sequence"/>
</dbReference>
<dbReference type="InterPro" id="IPR058289">
    <property type="entry name" value="DUF7983"/>
</dbReference>
<dbReference type="OrthoDB" id="247969at2157"/>
<dbReference type="AlphaFoldDB" id="A0A384KIC3"/>
<organism evidence="2 3">
    <name type="scientific">Haloferax volcanii (strain ATCC 29605 / DSM 3757 / JCM 8879 / NBRC 14742 / NCIMB 2012 / VKM B-1768 / DS2)</name>
    <name type="common">Halobacterium volcanii</name>
    <dbReference type="NCBI Taxonomy" id="309800"/>
    <lineage>
        <taxon>Archaea</taxon>
        <taxon>Methanobacteriati</taxon>
        <taxon>Methanobacteriota</taxon>
        <taxon>Stenosarchaea group</taxon>
        <taxon>Halobacteria</taxon>
        <taxon>Halobacteriales</taxon>
        <taxon>Haloferacaceae</taxon>
        <taxon>Haloferax</taxon>
    </lineage>
</organism>
<accession>A0A384KIC3</accession>
<feature type="coiled-coil region" evidence="1">
    <location>
        <begin position="288"/>
        <end position="315"/>
    </location>
</feature>